<evidence type="ECO:0000256" key="11">
    <source>
        <dbReference type="ARBA" id="ARBA00022989"/>
    </source>
</evidence>
<dbReference type="PANTHER" id="PTHR45528">
    <property type="entry name" value="SENSOR HISTIDINE KINASE CPXA"/>
    <property type="match status" value="1"/>
</dbReference>
<evidence type="ECO:0000256" key="10">
    <source>
        <dbReference type="ARBA" id="ARBA00022840"/>
    </source>
</evidence>
<evidence type="ECO:0000256" key="6">
    <source>
        <dbReference type="ARBA" id="ARBA00022679"/>
    </source>
</evidence>
<evidence type="ECO:0000256" key="8">
    <source>
        <dbReference type="ARBA" id="ARBA00022741"/>
    </source>
</evidence>
<dbReference type="GO" id="GO:0000155">
    <property type="term" value="F:phosphorelay sensor kinase activity"/>
    <property type="evidence" value="ECO:0007669"/>
    <property type="project" value="InterPro"/>
</dbReference>
<dbReference type="InterPro" id="IPR036097">
    <property type="entry name" value="HisK_dim/P_sf"/>
</dbReference>
<dbReference type="OrthoDB" id="9792991at2"/>
<dbReference type="eggNOG" id="COG2205">
    <property type="taxonomic scope" value="Bacteria"/>
</dbReference>
<dbReference type="Gene3D" id="1.10.287.130">
    <property type="match status" value="1"/>
</dbReference>
<dbReference type="Pfam" id="PF02518">
    <property type="entry name" value="HATPase_c"/>
    <property type="match status" value="1"/>
</dbReference>
<dbReference type="FunFam" id="1.10.287.130:FF:000008">
    <property type="entry name" value="Two-component sensor histidine kinase"/>
    <property type="match status" value="1"/>
</dbReference>
<evidence type="ECO:0000313" key="16">
    <source>
        <dbReference type="EMBL" id="EEA85252.1"/>
    </source>
</evidence>
<reference evidence="16 17" key="1">
    <citation type="submission" date="2008-09" db="EMBL/GenBank/DDBJ databases">
        <authorList>
            <person name="Fulton L."/>
            <person name="Clifton S."/>
            <person name="Fulton B."/>
            <person name="Xu J."/>
            <person name="Minx P."/>
            <person name="Pepin K.H."/>
            <person name="Johnson M."/>
            <person name="Thiruvilangam P."/>
            <person name="Bhonagiri V."/>
            <person name="Nash W.E."/>
            <person name="Mardis E.R."/>
            <person name="Wilson R.K."/>
        </authorList>
    </citation>
    <scope>NUCLEOTIDE SEQUENCE [LARGE SCALE GENOMIC DNA]</scope>
    <source>
        <strain evidence="16 17">DSM 13275</strain>
    </source>
</reference>
<comment type="catalytic activity">
    <reaction evidence="1">
        <text>ATP + protein L-histidine = ADP + protein N-phospho-L-histidine.</text>
        <dbReference type="EC" id="2.7.13.3"/>
    </reaction>
</comment>
<dbReference type="Gene3D" id="3.30.565.10">
    <property type="entry name" value="Histidine kinase-like ATPase, C-terminal domain"/>
    <property type="match status" value="1"/>
</dbReference>
<keyword evidence="10" id="KW-0067">ATP-binding</keyword>
<evidence type="ECO:0000259" key="15">
    <source>
        <dbReference type="PROSITE" id="PS50109"/>
    </source>
</evidence>
<keyword evidence="7 14" id="KW-0812">Transmembrane</keyword>
<evidence type="ECO:0000256" key="5">
    <source>
        <dbReference type="ARBA" id="ARBA00022553"/>
    </source>
</evidence>
<feature type="transmembrane region" description="Helical" evidence="14">
    <location>
        <begin position="16"/>
        <end position="37"/>
    </location>
</feature>
<dbReference type="Proteomes" id="UP000003178">
    <property type="component" value="Unassembled WGS sequence"/>
</dbReference>
<dbReference type="STRING" id="500633.CLOHIR_01110"/>
<evidence type="ECO:0000256" key="12">
    <source>
        <dbReference type="ARBA" id="ARBA00023012"/>
    </source>
</evidence>
<dbReference type="EMBL" id="ABWP01000047">
    <property type="protein sequence ID" value="EEA85252.1"/>
    <property type="molecule type" value="Genomic_DNA"/>
</dbReference>
<evidence type="ECO:0000256" key="13">
    <source>
        <dbReference type="ARBA" id="ARBA00023136"/>
    </source>
</evidence>
<feature type="transmembrane region" description="Helical" evidence="14">
    <location>
        <begin position="388"/>
        <end position="413"/>
    </location>
</feature>
<dbReference type="CDD" id="cd00082">
    <property type="entry name" value="HisKA"/>
    <property type="match status" value="1"/>
</dbReference>
<accession>B6FZ06</accession>
<evidence type="ECO:0000256" key="3">
    <source>
        <dbReference type="ARBA" id="ARBA00012438"/>
    </source>
</evidence>
<feature type="transmembrane region" description="Helical" evidence="14">
    <location>
        <begin position="344"/>
        <end position="365"/>
    </location>
</feature>
<proteinExistence type="predicted"/>
<dbReference type="SUPFAM" id="SSF47384">
    <property type="entry name" value="Homodimeric domain of signal transducing histidine kinase"/>
    <property type="match status" value="1"/>
</dbReference>
<keyword evidence="12" id="KW-0902">Two-component regulatory system</keyword>
<keyword evidence="5" id="KW-0597">Phosphoprotein</keyword>
<gene>
    <name evidence="16" type="ORF">CLOHIR_01110</name>
</gene>
<evidence type="ECO:0000256" key="7">
    <source>
        <dbReference type="ARBA" id="ARBA00022692"/>
    </source>
</evidence>
<evidence type="ECO:0000256" key="4">
    <source>
        <dbReference type="ARBA" id="ARBA00022475"/>
    </source>
</evidence>
<keyword evidence="9 16" id="KW-0418">Kinase</keyword>
<dbReference type="InterPro" id="IPR003594">
    <property type="entry name" value="HATPase_dom"/>
</dbReference>
<keyword evidence="17" id="KW-1185">Reference proteome</keyword>
<dbReference type="RefSeq" id="WP_006440028.1">
    <property type="nucleotide sequence ID" value="NZ_DS995356.1"/>
</dbReference>
<feature type="transmembrane region" description="Helical" evidence="14">
    <location>
        <begin position="302"/>
        <end position="323"/>
    </location>
</feature>
<dbReference type="SMART" id="SM00387">
    <property type="entry name" value="HATPase_c"/>
    <property type="match status" value="1"/>
</dbReference>
<protein>
    <recommendedName>
        <fullName evidence="3">histidine kinase</fullName>
        <ecNumber evidence="3">2.7.13.3</ecNumber>
    </recommendedName>
</protein>
<dbReference type="SUPFAM" id="SSF55874">
    <property type="entry name" value="ATPase domain of HSP90 chaperone/DNA topoisomerase II/histidine kinase"/>
    <property type="match status" value="1"/>
</dbReference>
<dbReference type="HOGENOM" id="CLU_000445_73_3_9"/>
<keyword evidence="8" id="KW-0547">Nucleotide-binding</keyword>
<dbReference type="Pfam" id="PF00512">
    <property type="entry name" value="HisKA"/>
    <property type="match status" value="1"/>
</dbReference>
<organism evidence="16 17">
    <name type="scientific">Peptacetobacter hiranonis (strain DSM 13275 / JCM 10541 / KCTC 15199 / TO-931)</name>
    <name type="common">Clostridium hiranonis</name>
    <dbReference type="NCBI Taxonomy" id="500633"/>
    <lineage>
        <taxon>Bacteria</taxon>
        <taxon>Bacillati</taxon>
        <taxon>Bacillota</taxon>
        <taxon>Clostridia</taxon>
        <taxon>Peptostreptococcales</taxon>
        <taxon>Peptostreptococcaceae</taxon>
        <taxon>Peptacetobacter</taxon>
    </lineage>
</organism>
<dbReference type="SMART" id="SM00388">
    <property type="entry name" value="HisKA"/>
    <property type="match status" value="1"/>
</dbReference>
<dbReference type="GO" id="GO:0005524">
    <property type="term" value="F:ATP binding"/>
    <property type="evidence" value="ECO:0007669"/>
    <property type="project" value="UniProtKB-KW"/>
</dbReference>
<keyword evidence="4" id="KW-1003">Cell membrane</keyword>
<dbReference type="GO" id="GO:0005886">
    <property type="term" value="C:plasma membrane"/>
    <property type="evidence" value="ECO:0007669"/>
    <property type="project" value="UniProtKB-SubCell"/>
</dbReference>
<dbReference type="PANTHER" id="PTHR45528:SF1">
    <property type="entry name" value="SENSOR HISTIDINE KINASE CPXA"/>
    <property type="match status" value="1"/>
</dbReference>
<evidence type="ECO:0000256" key="14">
    <source>
        <dbReference type="SAM" id="Phobius"/>
    </source>
</evidence>
<reference evidence="16 17" key="2">
    <citation type="submission" date="2008-10" db="EMBL/GenBank/DDBJ databases">
        <title>Draft genome sequence of Clostridium hiranonis (DSM 13275).</title>
        <authorList>
            <person name="Sudarsanam P."/>
            <person name="Ley R."/>
            <person name="Guruge J."/>
            <person name="Turnbaugh P.J."/>
            <person name="Mahowald M."/>
            <person name="Liep D."/>
            <person name="Gordon J."/>
        </authorList>
    </citation>
    <scope>NUCLEOTIDE SEQUENCE [LARGE SCALE GENOMIC DNA]</scope>
    <source>
        <strain evidence="16 17">DSM 13275</strain>
    </source>
</reference>
<dbReference type="InterPro" id="IPR005467">
    <property type="entry name" value="His_kinase_dom"/>
</dbReference>
<sequence>MDTKLKKSRNDKSNKILANIVVLIVLLISSVGMLTTYRNISDKVKVEEEVLNSETAADYFLGQIYPMYWDLKNATENKENPSDVFLTEEVIKNALENSDIDSGTPEELTDAINENGDVILNKEAIKQDFNEAFQNDMDYSEIALNAANKPIKYNVYNKENKKTIGNEKNELELIRNMSLGQLDTNGTAKAEEILDKYLFYMVLDFDKDGNYSFKALHGIDADKCQTVMDNTVQEWKVRSANLYKEYTDGSIKYNLPPIKNATFTIGLTKEGATQIVNAPYNSSINNYHGIYNLLSGDKMHTLGQMIMVAVLIMCVYALVGFLLPNAIRNDVFAMSSVIKAPIEVIVIFVSLIVSAFVVINPVQVIDVSTSDSLANILMQMVPISATTALWAVVIGNLGYWMILFALCLMGGIYLRDMIAKGDRKVIFNSCITVRVVKWMISKVKKFFSWMNNLDLKDGYEKFILAALGVNFLAITICSSIWGFGIITGAIYSVILYGLIKKKFGKVLEDYNKLETITEDIANGDFGSVPKEDLGVFNPIKENLENIEKGFSAAVSEEVKSQKMKTELITNVSHDLKTPLTSIITYVDLLKKEGITEEERQKYLDTIDKKSNRLKFLIEDLFEVSKATSGNVKMNPMKVDVVSLIKQTLVELEDKLNAAHLEVKGNFPEEKVILELDSMRTFRIFSNLISNISKYSMPYTRVYINVKRDAENTEIEFKNISAEELNCDVENLTERFVRGDKSRNTEGSGLGLAIAKSFTELQDGKMKVSSDGDLFKVVLTFKNQRNLKKEESKQESKN</sequence>
<dbReference type="InterPro" id="IPR036890">
    <property type="entry name" value="HATPase_C_sf"/>
</dbReference>
<evidence type="ECO:0000256" key="2">
    <source>
        <dbReference type="ARBA" id="ARBA00004651"/>
    </source>
</evidence>
<evidence type="ECO:0000256" key="9">
    <source>
        <dbReference type="ARBA" id="ARBA00022777"/>
    </source>
</evidence>
<comment type="subcellular location">
    <subcellularLocation>
        <location evidence="2">Cell membrane</location>
        <topology evidence="2">Multi-pass membrane protein</topology>
    </subcellularLocation>
</comment>
<dbReference type="InterPro" id="IPR003661">
    <property type="entry name" value="HisK_dim/P_dom"/>
</dbReference>
<dbReference type="AlphaFoldDB" id="B6FZ06"/>
<evidence type="ECO:0000256" key="1">
    <source>
        <dbReference type="ARBA" id="ARBA00000085"/>
    </source>
</evidence>
<comment type="caution">
    <text evidence="16">The sequence shown here is derived from an EMBL/GenBank/DDBJ whole genome shotgun (WGS) entry which is preliminary data.</text>
</comment>
<dbReference type="InterPro" id="IPR050398">
    <property type="entry name" value="HssS/ArlS-like"/>
</dbReference>
<evidence type="ECO:0000313" key="17">
    <source>
        <dbReference type="Proteomes" id="UP000003178"/>
    </source>
</evidence>
<dbReference type="EC" id="2.7.13.3" evidence="3"/>
<feature type="domain" description="Histidine kinase" evidence="15">
    <location>
        <begin position="570"/>
        <end position="784"/>
    </location>
</feature>
<name>B6FZ06_PEPHT</name>
<feature type="transmembrane region" description="Helical" evidence="14">
    <location>
        <begin position="463"/>
        <end position="496"/>
    </location>
</feature>
<keyword evidence="6" id="KW-0808">Transferase</keyword>
<dbReference type="PROSITE" id="PS50109">
    <property type="entry name" value="HIS_KIN"/>
    <property type="match status" value="1"/>
</dbReference>
<keyword evidence="13 14" id="KW-0472">Membrane</keyword>
<keyword evidence="11 14" id="KW-1133">Transmembrane helix</keyword>